<feature type="region of interest" description="Disordered" evidence="2">
    <location>
        <begin position="642"/>
        <end position="692"/>
    </location>
</feature>
<reference evidence="5 6" key="1">
    <citation type="submission" date="2020-09" db="EMBL/GenBank/DDBJ databases">
        <title>Novel species of Mucilaginibacter isolated from a glacier on the Tibetan Plateau.</title>
        <authorList>
            <person name="Liu Q."/>
            <person name="Xin Y.-H."/>
        </authorList>
    </citation>
    <scope>NUCLEOTIDE SEQUENCE [LARGE SCALE GENOMIC DNA]</scope>
    <source>
        <strain evidence="5 6">ZT4R22</strain>
    </source>
</reference>
<keyword evidence="5" id="KW-0482">Metalloprotease</keyword>
<evidence type="ECO:0000313" key="6">
    <source>
        <dbReference type="Proteomes" id="UP000606600"/>
    </source>
</evidence>
<organism evidence="5 6">
    <name type="scientific">Mucilaginibacter pankratovii</name>
    <dbReference type="NCBI Taxonomy" id="2772110"/>
    <lineage>
        <taxon>Bacteria</taxon>
        <taxon>Pseudomonadati</taxon>
        <taxon>Bacteroidota</taxon>
        <taxon>Sphingobacteriia</taxon>
        <taxon>Sphingobacteriales</taxon>
        <taxon>Sphingobacteriaceae</taxon>
        <taxon>Mucilaginibacter</taxon>
    </lineage>
</organism>
<dbReference type="PANTHER" id="PTHR34978:SF3">
    <property type="entry name" value="SLR0241 PROTEIN"/>
    <property type="match status" value="1"/>
</dbReference>
<dbReference type="CDD" id="cd07341">
    <property type="entry name" value="M56_BlaR1_MecR1_like"/>
    <property type="match status" value="1"/>
</dbReference>
<evidence type="ECO:0000313" key="5">
    <source>
        <dbReference type="EMBL" id="MBD1365322.1"/>
    </source>
</evidence>
<evidence type="ECO:0000256" key="1">
    <source>
        <dbReference type="SAM" id="Coils"/>
    </source>
</evidence>
<keyword evidence="3" id="KW-1133">Transmembrane helix</keyword>
<keyword evidence="3" id="KW-0472">Membrane</keyword>
<dbReference type="GO" id="GO:0008237">
    <property type="term" value="F:metallopeptidase activity"/>
    <property type="evidence" value="ECO:0007669"/>
    <property type="project" value="UniProtKB-KW"/>
</dbReference>
<feature type="compositionally biased region" description="Basic and acidic residues" evidence="2">
    <location>
        <begin position="657"/>
        <end position="681"/>
    </location>
</feature>
<dbReference type="Proteomes" id="UP000606600">
    <property type="component" value="Unassembled WGS sequence"/>
</dbReference>
<sequence>MESLFYNISQVLGIAILHSLWQGLLIWFLLRVVFSTVPSLSAVKKYNMAAAAMLGIAAWFMVTLFNEAGNFNWSPVAHAPSAGFVPQAGLVNQLSPFKAQADRYYYVIAGYLPYISILYITGLVVNLLKLSYCRVKLFRIKKALFPAGDMQWLVDDFSERLDIRRYVRVNFSSLVDVPCMIGYLKPIILLPISLSANLSVAETEAILLHELAHIKRNDYLVNLLQQVINSLLFFNPFAQMINRLISAERENCCDDLVVQTTNSPLVYARALLKLEESRQTNLQLALAASTKKTYLLTRIERIMKTKQNIGNIRHLVLAILLLAGSLSSIAWLNPEIKNGKVAVNAVKPAEVINKLNSLFADSTRKKAAKAKPAKNKYIVQKDNKDKYHTDRDVYYDNGFNDPQLKKLSAEVNRYAEVVGKYYDSNKFKAFSTQMDQYGKEVDAFYNSDRIKRITAEQSKLGADFGAISSNPNAEQYGKQMEVLGKKIEKYFSSPDFKGLNAKLKAKYGIKSDYNDDRDENYRKYQDELQSKLSPEIKAQTTEMRELGEKMRSFYQSDEFVTKRDKLRAMSDSMREAYNNPAIKQQQDEMRKLGDQMRAYADNPEIKKQKELLRKASDKLRAYTNTPEFRAKVKEYRASAKYFNWNNDNDNNNNNNDNIDKAERIRSEIKEARERAESEVKEAPQAPAEPVKP</sequence>
<feature type="transmembrane region" description="Helical" evidence="3">
    <location>
        <begin position="312"/>
        <end position="332"/>
    </location>
</feature>
<gene>
    <name evidence="5" type="ORF">IDJ77_16010</name>
</gene>
<dbReference type="Pfam" id="PF05569">
    <property type="entry name" value="Peptidase_M56"/>
    <property type="match status" value="1"/>
</dbReference>
<keyword evidence="5" id="KW-0378">Hydrolase</keyword>
<dbReference type="RefSeq" id="WP_191189984.1">
    <property type="nucleotide sequence ID" value="NZ_JACWMY010000008.1"/>
</dbReference>
<dbReference type="PANTHER" id="PTHR34978">
    <property type="entry name" value="POSSIBLE SENSOR-TRANSDUCER PROTEIN BLAR"/>
    <property type="match status" value="1"/>
</dbReference>
<evidence type="ECO:0000256" key="3">
    <source>
        <dbReference type="SAM" id="Phobius"/>
    </source>
</evidence>
<feature type="transmembrane region" description="Helical" evidence="3">
    <location>
        <begin position="12"/>
        <end position="34"/>
    </location>
</feature>
<name>A0ABR7WSP3_9SPHI</name>
<comment type="caution">
    <text evidence="5">The sequence shown here is derived from an EMBL/GenBank/DDBJ whole genome shotgun (WGS) entry which is preliminary data.</text>
</comment>
<dbReference type="EMBL" id="JACWMY010000008">
    <property type="protein sequence ID" value="MBD1365322.1"/>
    <property type="molecule type" value="Genomic_DNA"/>
</dbReference>
<dbReference type="InterPro" id="IPR052173">
    <property type="entry name" value="Beta-lactam_resp_regulator"/>
</dbReference>
<protein>
    <submittedName>
        <fullName evidence="5">M48 family metalloprotease</fullName>
    </submittedName>
</protein>
<keyword evidence="6" id="KW-1185">Reference proteome</keyword>
<feature type="coiled-coil region" evidence="1">
    <location>
        <begin position="582"/>
        <end position="625"/>
    </location>
</feature>
<keyword evidence="3" id="KW-0812">Transmembrane</keyword>
<evidence type="ECO:0000256" key="2">
    <source>
        <dbReference type="SAM" id="MobiDB-lite"/>
    </source>
</evidence>
<proteinExistence type="predicted"/>
<evidence type="ECO:0000259" key="4">
    <source>
        <dbReference type="Pfam" id="PF05569"/>
    </source>
</evidence>
<accession>A0ABR7WSP3</accession>
<feature type="domain" description="Peptidase M56" evidence="4">
    <location>
        <begin position="17"/>
        <end position="300"/>
    </location>
</feature>
<feature type="transmembrane region" description="Helical" evidence="3">
    <location>
        <begin position="104"/>
        <end position="128"/>
    </location>
</feature>
<keyword evidence="5" id="KW-0645">Protease</keyword>
<feature type="transmembrane region" description="Helical" evidence="3">
    <location>
        <begin position="46"/>
        <end position="65"/>
    </location>
</feature>
<feature type="compositionally biased region" description="Low complexity" evidence="2">
    <location>
        <begin position="643"/>
        <end position="656"/>
    </location>
</feature>
<dbReference type="InterPro" id="IPR008756">
    <property type="entry name" value="Peptidase_M56"/>
</dbReference>
<keyword evidence="1" id="KW-0175">Coiled coil</keyword>